<dbReference type="InterPro" id="IPR045670">
    <property type="entry name" value="DUF5916"/>
</dbReference>
<dbReference type="SUPFAM" id="SSF49344">
    <property type="entry name" value="CBD9-like"/>
    <property type="match status" value="1"/>
</dbReference>
<dbReference type="OrthoDB" id="9786766at2"/>
<reference evidence="3 4" key="1">
    <citation type="submission" date="2007-01" db="EMBL/GenBank/DDBJ databases">
        <authorList>
            <person name="Haygood M."/>
            <person name="Podell S."/>
            <person name="Anderson C."/>
            <person name="Hopkinson B."/>
            <person name="Roe K."/>
            <person name="Barbeau K."/>
            <person name="Gaasterland T."/>
            <person name="Ferriera S."/>
            <person name="Johnson J."/>
            <person name="Kravitz S."/>
            <person name="Beeson K."/>
            <person name="Sutton G."/>
            <person name="Rogers Y.-H."/>
            <person name="Friedman R."/>
            <person name="Frazier M."/>
            <person name="Venter J.C."/>
        </authorList>
    </citation>
    <scope>NUCLEOTIDE SEQUENCE [LARGE SCALE GENOMIC DNA]</scope>
    <source>
        <strain evidence="3 4">ATCC 23134</strain>
    </source>
</reference>
<dbReference type="Pfam" id="PF19313">
    <property type="entry name" value="DUF5916"/>
    <property type="match status" value="1"/>
</dbReference>
<organism evidence="3 4">
    <name type="scientific">Microscilla marina ATCC 23134</name>
    <dbReference type="NCBI Taxonomy" id="313606"/>
    <lineage>
        <taxon>Bacteria</taxon>
        <taxon>Pseudomonadati</taxon>
        <taxon>Bacteroidota</taxon>
        <taxon>Cytophagia</taxon>
        <taxon>Cytophagales</taxon>
        <taxon>Microscillaceae</taxon>
        <taxon>Microscilla</taxon>
    </lineage>
</organism>
<feature type="domain" description="Carbohydrate-binding" evidence="1">
    <location>
        <begin position="53"/>
        <end position="207"/>
    </location>
</feature>
<dbReference type="eggNOG" id="COG2091">
    <property type="taxonomic scope" value="Bacteria"/>
</dbReference>
<proteinExistence type="predicted"/>
<dbReference type="EMBL" id="AAWS01000036">
    <property type="protein sequence ID" value="EAY26261.1"/>
    <property type="molecule type" value="Genomic_DNA"/>
</dbReference>
<dbReference type="GO" id="GO:0030246">
    <property type="term" value="F:carbohydrate binding"/>
    <property type="evidence" value="ECO:0007669"/>
    <property type="project" value="InterPro"/>
</dbReference>
<protein>
    <submittedName>
        <fullName evidence="3">Uncharacterized protein</fullName>
    </submittedName>
</protein>
<accession>A1ZTK1</accession>
<sequence>MKNFKTILLNVISFLIFKLGIFSSVYAQKIFEPPPQDQKKIIKATQITANLKIDGVLNESVWAKAKKYQAFTQVEPNQGQVSDFITEVKVLYNDQYLYIGAFCKDSLGKKGLRVPNLRRDFDWGSGDLFGVVIDAFRDERNAISFQTNPYGARRDMQVFDSNIFDTDWDGFWKVRTSRTDEGWIAEMRIPWATIRYPKGDHQEWGINFVRRARRVNEISSWAAYPRAFNPYRMSYAGILKGIKPPPPSTNIRVQPYVFASANRNNDSTNLFASDNLFTKMGGEVKWAITPNTVLDFTVNTDFAQTDVDRQVVNLTRFSVFLPERRQFFLENASLFAAGSNDHVQPFFSRTIGLDNQGNPIPIDAGLRLTHRSSKRSMGALMVRQRGLGDSPAANFGVLRYVQNFGKQNRLGGMVTARYDEALEHQGIQDRYNFTGTIDGFFRFNRPLSWQFYVSGSETKDQNSNGWAGYSSLRYRSNQWYFYYDYQFIEKNYESTAGFVRRRNYMANSGGGYAILRPSWKPKFIRSYEPGVFATVIHRNEDRQFLESSVTFFPIWILFQDGSRLVGEIEPTRQNLLNTFSPLLVDIAQGEYDYTRYRLTYSSDISKKLSFYLQYETGNFFDGQLDTYQARLTTAPIPHTYFSVNYQYNNARQLGTEKESKEAHLIAPELRLALNARVQLNAFYQYNSLSKFANWNIRFSWEFQPLSFIYLVFNDTQNEGLTSVQHAQQVIGKVTYLKQF</sequence>
<dbReference type="CDD" id="cd09618">
    <property type="entry name" value="CBM9_like_2"/>
    <property type="match status" value="1"/>
</dbReference>
<name>A1ZTK1_MICM2</name>
<evidence type="ECO:0000259" key="2">
    <source>
        <dbReference type="Pfam" id="PF19313"/>
    </source>
</evidence>
<dbReference type="AlphaFoldDB" id="A1ZTK1"/>
<evidence type="ECO:0000259" key="1">
    <source>
        <dbReference type="Pfam" id="PF06452"/>
    </source>
</evidence>
<dbReference type="GO" id="GO:0016052">
    <property type="term" value="P:carbohydrate catabolic process"/>
    <property type="evidence" value="ECO:0007669"/>
    <property type="project" value="InterPro"/>
</dbReference>
<feature type="domain" description="DUF5916" evidence="2">
    <location>
        <begin position="249"/>
        <end position="357"/>
    </location>
</feature>
<dbReference type="Gene3D" id="2.60.40.1190">
    <property type="match status" value="1"/>
</dbReference>
<gene>
    <name evidence="3" type="ORF">M23134_01584</name>
</gene>
<evidence type="ECO:0000313" key="3">
    <source>
        <dbReference type="EMBL" id="EAY26261.1"/>
    </source>
</evidence>
<dbReference type="Proteomes" id="UP000004095">
    <property type="component" value="Unassembled WGS sequence"/>
</dbReference>
<dbReference type="Pfam" id="PF06452">
    <property type="entry name" value="CBM9_1"/>
    <property type="match status" value="1"/>
</dbReference>
<evidence type="ECO:0000313" key="4">
    <source>
        <dbReference type="Proteomes" id="UP000004095"/>
    </source>
</evidence>
<dbReference type="InterPro" id="IPR010502">
    <property type="entry name" value="Carb-bd_dom_fam9"/>
</dbReference>
<dbReference type="GO" id="GO:0004553">
    <property type="term" value="F:hydrolase activity, hydrolyzing O-glycosyl compounds"/>
    <property type="evidence" value="ECO:0007669"/>
    <property type="project" value="InterPro"/>
</dbReference>
<dbReference type="RefSeq" id="WP_002701260.1">
    <property type="nucleotide sequence ID" value="NZ_AAWS01000036.1"/>
</dbReference>
<comment type="caution">
    <text evidence="3">The sequence shown here is derived from an EMBL/GenBank/DDBJ whole genome shotgun (WGS) entry which is preliminary data.</text>
</comment>
<keyword evidence="4" id="KW-1185">Reference proteome</keyword>